<reference evidence="1 2" key="1">
    <citation type="journal article" date="2015" name="Genome Announc.">
        <title>De Novo Genome Sequence of Yersinia aleksiciae Y159T.</title>
        <authorList>
            <person name="Sprague L.D."/>
            <person name="Neubauer H."/>
        </authorList>
    </citation>
    <scope>NUCLEOTIDE SEQUENCE [LARGE SCALE GENOMIC DNA]</scope>
    <source>
        <strain evidence="1 2">159</strain>
    </source>
</reference>
<dbReference type="EMBL" id="CP011975">
    <property type="protein sequence ID" value="AKP32053.1"/>
    <property type="molecule type" value="Genomic_DNA"/>
</dbReference>
<organism evidence="1 2">
    <name type="scientific">Yersinia aleksiciae</name>
    <dbReference type="NCBI Taxonomy" id="263819"/>
    <lineage>
        <taxon>Bacteria</taxon>
        <taxon>Pseudomonadati</taxon>
        <taxon>Pseudomonadota</taxon>
        <taxon>Gammaproteobacteria</taxon>
        <taxon>Enterobacterales</taxon>
        <taxon>Yersiniaceae</taxon>
        <taxon>Yersinia</taxon>
    </lineage>
</organism>
<evidence type="ECO:0000313" key="2">
    <source>
        <dbReference type="Proteomes" id="UP000069914"/>
    </source>
</evidence>
<evidence type="ECO:0000313" key="1">
    <source>
        <dbReference type="EMBL" id="AKP32053.1"/>
    </source>
</evidence>
<proteinExistence type="predicted"/>
<name>A0ABM5U8L7_YERAE</name>
<accession>A0ABM5U8L7</accession>
<dbReference type="GeneID" id="61900790"/>
<keyword evidence="2" id="KW-1185">Reference proteome</keyword>
<dbReference type="Proteomes" id="UP000069914">
    <property type="component" value="Chromosome"/>
</dbReference>
<dbReference type="RefSeq" id="WP_048615648.1">
    <property type="nucleotide sequence ID" value="NZ_CABMLM010000001.1"/>
</dbReference>
<gene>
    <name evidence="1" type="ORF">ACZ76_00030</name>
</gene>
<dbReference type="NCBIfam" id="NF033230">
    <property type="entry name" value="phage_region_01"/>
    <property type="match status" value="1"/>
</dbReference>
<sequence>MTNYQKLWVTILSKVRKARNLADVGLTDNFKEECAIRRAAQIFTLDVLLHEYRKSLDGTLVSLNGKNALLHKLMNKYHWTPEFINSMNLEHTFLALADELHLSNLSPEAQEPLLRIDIPNPRVDFGDYLSTEWDPNIAELLLRTQPQ</sequence>
<protein>
    <submittedName>
        <fullName evidence="1">Uncharacterized protein</fullName>
    </submittedName>
</protein>
<dbReference type="InterPro" id="IPR059241">
    <property type="entry name" value="SfIV_phage_associated"/>
</dbReference>